<comment type="caution">
    <text evidence="1">The sequence shown here is derived from an EMBL/GenBank/DDBJ whole genome shotgun (WGS) entry which is preliminary data.</text>
</comment>
<protein>
    <submittedName>
        <fullName evidence="1">Uncharacterized protein</fullName>
    </submittedName>
</protein>
<evidence type="ECO:0000313" key="2">
    <source>
        <dbReference type="Proteomes" id="UP000838763"/>
    </source>
</evidence>
<dbReference type="Proteomes" id="UP000838763">
    <property type="component" value="Unassembled WGS sequence"/>
</dbReference>
<reference evidence="1" key="1">
    <citation type="submission" date="2022-11" db="EMBL/GenBank/DDBJ databases">
        <authorList>
            <person name="Scott C."/>
            <person name="Bruce N."/>
        </authorList>
    </citation>
    <scope>NUCLEOTIDE SEQUENCE</scope>
</reference>
<proteinExistence type="predicted"/>
<dbReference type="EMBL" id="CALLCH030000001">
    <property type="protein sequence ID" value="CAI4211001.1"/>
    <property type="molecule type" value="Genomic_DNA"/>
</dbReference>
<evidence type="ECO:0000313" key="1">
    <source>
        <dbReference type="EMBL" id="CAI4211001.1"/>
    </source>
</evidence>
<name>A0A9P1GW23_9PEZI</name>
<sequence length="298" mass="33159">MKFGRRRCANCRTKRCAPGDPRSPPHGLAIPLTKPFSRLEAGTWLHDRPARDVYVLLVDVYKLRIADRFTYERKFEPVTPRRFARFLDRVGAAAGATSCPRGGTPTTACCASPARYGCDWFIAEMRMFLAEVCGPLPSWRHIFSWRRHLARRELGLACDCYSAFGGRQLEGRGDGAPLAGRSICVEDLPDAKKSLDDIRKPSLDKQDLGEDIDQTPTTTTLRTVWRHLAKRYTENVGDKTKEYLRDPIASPKLSSDPITLFDPVRVSLDGEYAGLVLGAVLGTGCMLRVSGYGEHALA</sequence>
<dbReference type="OrthoDB" id="432970at2759"/>
<keyword evidence="2" id="KW-1185">Reference proteome</keyword>
<dbReference type="AlphaFoldDB" id="A0A9P1GW23"/>
<organism evidence="1 2">
    <name type="scientific">Parascedosporium putredinis</name>
    <dbReference type="NCBI Taxonomy" id="1442378"/>
    <lineage>
        <taxon>Eukaryota</taxon>
        <taxon>Fungi</taxon>
        <taxon>Dikarya</taxon>
        <taxon>Ascomycota</taxon>
        <taxon>Pezizomycotina</taxon>
        <taxon>Sordariomycetes</taxon>
        <taxon>Hypocreomycetidae</taxon>
        <taxon>Microascales</taxon>
        <taxon>Microascaceae</taxon>
        <taxon>Parascedosporium</taxon>
    </lineage>
</organism>
<gene>
    <name evidence="1" type="ORF">PPNO1_LOCUS797</name>
</gene>
<accession>A0A9P1GW23</accession>